<reference evidence="1" key="1">
    <citation type="submission" date="2015-10" db="EMBL/GenBank/DDBJ databases">
        <authorList>
            <person name="Martinez-Garcia P.J."/>
            <person name="Crepeau M.W."/>
            <person name="Puiu D."/>
            <person name="Gonzalez-Ibeas D."/>
            <person name="Whalen J."/>
            <person name="Stevens K."/>
            <person name="Paul R."/>
            <person name="Butterfield T."/>
            <person name="Britton M."/>
            <person name="Reagan R."/>
            <person name="Chakraborty S."/>
            <person name="Walawage S.L."/>
            <person name="Vasquez-Gross H.A."/>
            <person name="Cardeno C."/>
            <person name="Famula R."/>
            <person name="Pratt K."/>
            <person name="Kuruganti S."/>
            <person name="Aradhya M.K."/>
            <person name="Leslie C.A."/>
            <person name="Dandekar A.M."/>
            <person name="Salzberg S.L."/>
            <person name="Wegrzyn J.L."/>
            <person name="Langley C.H."/>
            <person name="Neale D.B."/>
        </authorList>
    </citation>
    <scope>NUCLEOTIDE SEQUENCE</scope>
    <source>
        <tissue evidence="1">Leaves</tissue>
    </source>
</reference>
<reference evidence="1" key="2">
    <citation type="submission" date="2020-03" db="EMBL/GenBank/DDBJ databases">
        <title>Walnut 2.0.</title>
        <authorList>
            <person name="Marrano A."/>
            <person name="Britton M."/>
            <person name="Zimin A.V."/>
            <person name="Zaini P.A."/>
            <person name="Workman R."/>
            <person name="Puiu D."/>
            <person name="Bianco L."/>
            <person name="Allen B.J."/>
            <person name="Troggio M."/>
            <person name="Leslie C.A."/>
            <person name="Timp W."/>
            <person name="Dendekar A."/>
            <person name="Salzberg S.L."/>
            <person name="Neale D.B."/>
        </authorList>
    </citation>
    <scope>NUCLEOTIDE SEQUENCE</scope>
    <source>
        <tissue evidence="1">Leaves</tissue>
    </source>
</reference>
<dbReference type="Proteomes" id="UP000619265">
    <property type="component" value="Unassembled WGS sequence"/>
</dbReference>
<dbReference type="EMBL" id="LIHL02000005">
    <property type="protein sequence ID" value="KAF5470205.1"/>
    <property type="molecule type" value="Genomic_DNA"/>
</dbReference>
<name>A0A833XTB5_JUGRE</name>
<proteinExistence type="predicted"/>
<dbReference type="Gramene" id="Jr05_05050_p2">
    <property type="protein sequence ID" value="cds.Jr05_05050_p2"/>
    <property type="gene ID" value="Jr05_05050"/>
</dbReference>
<protein>
    <submittedName>
        <fullName evidence="1">Uncharacterized protein</fullName>
    </submittedName>
</protein>
<comment type="caution">
    <text evidence="1">The sequence shown here is derived from an EMBL/GenBank/DDBJ whole genome shotgun (WGS) entry which is preliminary data.</text>
</comment>
<sequence length="110" mass="12489">IEKQVNLNILLHGNTNFCKRLLYTSKHFIAAKCGLVLPSYLLALKYCTEASFPSRLARPTQAHRGGGFKHLIKQALYITKLDSERKKLHPPSLWNFGEISSFLLAAFPIY</sequence>
<gene>
    <name evidence="1" type="ORF">F2P56_010734</name>
</gene>
<evidence type="ECO:0000313" key="1">
    <source>
        <dbReference type="EMBL" id="KAF5470205.1"/>
    </source>
</evidence>
<evidence type="ECO:0000313" key="2">
    <source>
        <dbReference type="Proteomes" id="UP000619265"/>
    </source>
</evidence>
<feature type="non-terminal residue" evidence="1">
    <location>
        <position position="1"/>
    </location>
</feature>
<dbReference type="AlphaFoldDB" id="A0A833XTB5"/>
<organism evidence="1 2">
    <name type="scientific">Juglans regia</name>
    <name type="common">English walnut</name>
    <dbReference type="NCBI Taxonomy" id="51240"/>
    <lineage>
        <taxon>Eukaryota</taxon>
        <taxon>Viridiplantae</taxon>
        <taxon>Streptophyta</taxon>
        <taxon>Embryophyta</taxon>
        <taxon>Tracheophyta</taxon>
        <taxon>Spermatophyta</taxon>
        <taxon>Magnoliopsida</taxon>
        <taxon>eudicotyledons</taxon>
        <taxon>Gunneridae</taxon>
        <taxon>Pentapetalae</taxon>
        <taxon>rosids</taxon>
        <taxon>fabids</taxon>
        <taxon>Fagales</taxon>
        <taxon>Juglandaceae</taxon>
        <taxon>Juglans</taxon>
    </lineage>
</organism>
<accession>A0A833XTB5</accession>